<sequence length="540" mass="59626">MRAIVWFILGLNATLFISSAQSDTHPADLIITNGSLFVSGEVHPTHDSIAIHNGIIVGVFENKDIQQYTSAMTRIIDVESKLVIPGIIDAHHHSIMSPGNIKRLSFDTLNPTKHQVATAIKDAVAKTAKGTWLYVSIGGRVIDDASINAAFLDALAPQHPVWLATYYGHGDVMNSLAMNGLNIGALPEANDGGFYEQDTKGALTGRLYEYAHWVPKATMVNQLSDEVIIDQLKTQAERAIKFGITSWHDMPMLKFDRYLQLLEQAKLPVRVTAIPMPHISVAKNTYLPSAKTINPKIIVQGEKWILDGTPIERGAALSVDYLDQPNWRGRINFSADYIGKLLDGVIERNSQPLFHISGDRTLATLLTEMEKRDVNWPDYRVRIEHGDGFNAALLQRAKKQGIIVVQNPSHFMNKAIGTQRLPKNHPFMYFKTLIDHNIALAIGSDGPMNPYLNMMFARIHAARPEEGIDVASALQLYTSGSAYAGKQEAQLGQIKTGMQADLAVLSQNILEVPLEELPNTTSVLTIVNGEIAYVDDDKLN</sequence>
<gene>
    <name evidence="3" type="ORF">FHS30_001079</name>
</gene>
<dbReference type="InterPro" id="IPR011059">
    <property type="entry name" value="Metal-dep_hydrolase_composite"/>
</dbReference>
<dbReference type="GO" id="GO:0016810">
    <property type="term" value="F:hydrolase activity, acting on carbon-nitrogen (but not peptide) bonds"/>
    <property type="evidence" value="ECO:0007669"/>
    <property type="project" value="InterPro"/>
</dbReference>
<evidence type="ECO:0000256" key="1">
    <source>
        <dbReference type="SAM" id="SignalP"/>
    </source>
</evidence>
<dbReference type="AlphaFoldDB" id="A0A839UJX8"/>
<comment type="caution">
    <text evidence="3">The sequence shown here is derived from an EMBL/GenBank/DDBJ whole genome shotgun (WGS) entry which is preliminary data.</text>
</comment>
<dbReference type="Pfam" id="PF07969">
    <property type="entry name" value="Amidohydro_3"/>
    <property type="match status" value="1"/>
</dbReference>
<dbReference type="PANTHER" id="PTHR22642">
    <property type="entry name" value="IMIDAZOLONEPROPIONASE"/>
    <property type="match status" value="1"/>
</dbReference>
<dbReference type="EMBL" id="JACHXZ010000001">
    <property type="protein sequence ID" value="MBB3167903.1"/>
    <property type="molecule type" value="Genomic_DNA"/>
</dbReference>
<name>A0A839UJX8_9GAMM</name>
<dbReference type="Gene3D" id="2.30.40.10">
    <property type="entry name" value="Urease, subunit C, domain 1"/>
    <property type="match status" value="1"/>
</dbReference>
<accession>A0A839UJX8</accession>
<protein>
    <recommendedName>
        <fullName evidence="2">Amidohydrolase 3 domain-containing protein</fullName>
    </recommendedName>
</protein>
<dbReference type="InterPro" id="IPR013108">
    <property type="entry name" value="Amidohydro_3"/>
</dbReference>
<reference evidence="3 4" key="1">
    <citation type="submission" date="2020-08" db="EMBL/GenBank/DDBJ databases">
        <title>Genomic Encyclopedia of Type Strains, Phase III (KMG-III): the genomes of soil and plant-associated and newly described type strains.</title>
        <authorList>
            <person name="Whitman W."/>
        </authorList>
    </citation>
    <scope>NUCLEOTIDE SEQUENCE [LARGE SCALE GENOMIC DNA]</scope>
    <source>
        <strain evidence="3 4">CECT 8571</strain>
    </source>
</reference>
<feature type="domain" description="Amidohydrolase 3" evidence="2">
    <location>
        <begin position="74"/>
        <end position="533"/>
    </location>
</feature>
<dbReference type="PANTHER" id="PTHR22642:SF2">
    <property type="entry name" value="PROTEIN LONG AFTER FAR-RED 3"/>
    <property type="match status" value="1"/>
</dbReference>
<organism evidence="3 4">
    <name type="scientific">Simiduia aestuariiviva</name>
    <dbReference type="NCBI Taxonomy" id="1510459"/>
    <lineage>
        <taxon>Bacteria</taxon>
        <taxon>Pseudomonadati</taxon>
        <taxon>Pseudomonadota</taxon>
        <taxon>Gammaproteobacteria</taxon>
        <taxon>Cellvibrionales</taxon>
        <taxon>Cellvibrionaceae</taxon>
        <taxon>Simiduia</taxon>
    </lineage>
</organism>
<dbReference type="SUPFAM" id="SSF51556">
    <property type="entry name" value="Metallo-dependent hydrolases"/>
    <property type="match status" value="1"/>
</dbReference>
<keyword evidence="1" id="KW-0732">Signal</keyword>
<dbReference type="Gene3D" id="3.10.310.70">
    <property type="match status" value="1"/>
</dbReference>
<evidence type="ECO:0000259" key="2">
    <source>
        <dbReference type="Pfam" id="PF07969"/>
    </source>
</evidence>
<dbReference type="Gene3D" id="3.20.20.140">
    <property type="entry name" value="Metal-dependent hydrolases"/>
    <property type="match status" value="1"/>
</dbReference>
<evidence type="ECO:0000313" key="3">
    <source>
        <dbReference type="EMBL" id="MBB3167903.1"/>
    </source>
</evidence>
<proteinExistence type="predicted"/>
<feature type="chain" id="PRO_5032703709" description="Amidohydrolase 3 domain-containing protein" evidence="1">
    <location>
        <begin position="23"/>
        <end position="540"/>
    </location>
</feature>
<keyword evidence="4" id="KW-1185">Reference proteome</keyword>
<feature type="signal peptide" evidence="1">
    <location>
        <begin position="1"/>
        <end position="22"/>
    </location>
</feature>
<dbReference type="SUPFAM" id="SSF51338">
    <property type="entry name" value="Composite domain of metallo-dependent hydrolases"/>
    <property type="match status" value="1"/>
</dbReference>
<evidence type="ECO:0000313" key="4">
    <source>
        <dbReference type="Proteomes" id="UP000559987"/>
    </source>
</evidence>
<dbReference type="Proteomes" id="UP000559987">
    <property type="component" value="Unassembled WGS sequence"/>
</dbReference>
<dbReference type="RefSeq" id="WP_183909006.1">
    <property type="nucleotide sequence ID" value="NZ_JACHXZ010000001.1"/>
</dbReference>
<dbReference type="InterPro" id="IPR032466">
    <property type="entry name" value="Metal_Hydrolase"/>
</dbReference>